<gene>
    <name evidence="3" type="ORF">F4553_002993</name>
</gene>
<evidence type="ECO:0000313" key="4">
    <source>
        <dbReference type="Proteomes" id="UP000587527"/>
    </source>
</evidence>
<accession>A0A841BMX1</accession>
<sequence length="197" mass="19400">MTSNDDDVRSVLSTLVRDEPPLPTGSADIERRGARRVYRRRMAFGAAALLPALAGGVAFAAWPGSTVAGIGPSVASRQETGTGLESGTQLAPGFPVGSAVDAVSGALPAGVTVGELPTDIGWREGGTLSVPLADGSALLVTVSGGACSVQAATLTGPQGTVVADAVCAAWQAAGSPPILPAGPPEAPGTEHPELAAQ</sequence>
<name>A0A841BMX1_9ACTN</name>
<evidence type="ECO:0000313" key="3">
    <source>
        <dbReference type="EMBL" id="MBB5869614.1"/>
    </source>
</evidence>
<proteinExistence type="predicted"/>
<keyword evidence="2" id="KW-0472">Membrane</keyword>
<feature type="compositionally biased region" description="Basic and acidic residues" evidence="1">
    <location>
        <begin position="188"/>
        <end position="197"/>
    </location>
</feature>
<protein>
    <submittedName>
        <fullName evidence="3">Uncharacterized protein</fullName>
    </submittedName>
</protein>
<comment type="caution">
    <text evidence="3">The sequence shown here is derived from an EMBL/GenBank/DDBJ whole genome shotgun (WGS) entry which is preliminary data.</text>
</comment>
<organism evidence="3 4">
    <name type="scientific">Allocatelliglobosispora scoriae</name>
    <dbReference type="NCBI Taxonomy" id="643052"/>
    <lineage>
        <taxon>Bacteria</taxon>
        <taxon>Bacillati</taxon>
        <taxon>Actinomycetota</taxon>
        <taxon>Actinomycetes</taxon>
        <taxon>Micromonosporales</taxon>
        <taxon>Micromonosporaceae</taxon>
        <taxon>Allocatelliglobosispora</taxon>
    </lineage>
</organism>
<reference evidence="3 4" key="1">
    <citation type="submission" date="2020-08" db="EMBL/GenBank/DDBJ databases">
        <title>Sequencing the genomes of 1000 actinobacteria strains.</title>
        <authorList>
            <person name="Klenk H.-P."/>
        </authorList>
    </citation>
    <scope>NUCLEOTIDE SEQUENCE [LARGE SCALE GENOMIC DNA]</scope>
    <source>
        <strain evidence="3 4">DSM 45362</strain>
    </source>
</reference>
<dbReference type="RefSeq" id="WP_184836352.1">
    <property type="nucleotide sequence ID" value="NZ_JACHMN010000002.1"/>
</dbReference>
<keyword evidence="2" id="KW-0812">Transmembrane</keyword>
<dbReference type="Proteomes" id="UP000587527">
    <property type="component" value="Unassembled WGS sequence"/>
</dbReference>
<dbReference type="EMBL" id="JACHMN010000002">
    <property type="protein sequence ID" value="MBB5869614.1"/>
    <property type="molecule type" value="Genomic_DNA"/>
</dbReference>
<feature type="region of interest" description="Disordered" evidence="1">
    <location>
        <begin position="1"/>
        <end position="28"/>
    </location>
</feature>
<feature type="transmembrane region" description="Helical" evidence="2">
    <location>
        <begin position="42"/>
        <end position="62"/>
    </location>
</feature>
<keyword evidence="2" id="KW-1133">Transmembrane helix</keyword>
<evidence type="ECO:0000256" key="1">
    <source>
        <dbReference type="SAM" id="MobiDB-lite"/>
    </source>
</evidence>
<evidence type="ECO:0000256" key="2">
    <source>
        <dbReference type="SAM" id="Phobius"/>
    </source>
</evidence>
<keyword evidence="4" id="KW-1185">Reference proteome</keyword>
<feature type="region of interest" description="Disordered" evidence="1">
    <location>
        <begin position="178"/>
        <end position="197"/>
    </location>
</feature>
<dbReference type="AlphaFoldDB" id="A0A841BMX1"/>